<proteinExistence type="predicted"/>
<dbReference type="GO" id="GO:0003677">
    <property type="term" value="F:DNA binding"/>
    <property type="evidence" value="ECO:0007669"/>
    <property type="project" value="UniProtKB-KW"/>
</dbReference>
<keyword evidence="1" id="KW-0805">Transcription regulation</keyword>
<dbReference type="InterPro" id="IPR014710">
    <property type="entry name" value="RmlC-like_jellyroll"/>
</dbReference>
<evidence type="ECO:0000256" key="2">
    <source>
        <dbReference type="ARBA" id="ARBA00023125"/>
    </source>
</evidence>
<dbReference type="InterPro" id="IPR018490">
    <property type="entry name" value="cNMP-bd_dom_sf"/>
</dbReference>
<keyword evidence="3" id="KW-0804">Transcription</keyword>
<dbReference type="InterPro" id="IPR012318">
    <property type="entry name" value="HTH_CRP"/>
</dbReference>
<dbReference type="OrthoDB" id="7506088at2"/>
<dbReference type="SUPFAM" id="SSF51206">
    <property type="entry name" value="cAMP-binding domain-like"/>
    <property type="match status" value="1"/>
</dbReference>
<name>A0A3P5XTN5_9RHOB</name>
<gene>
    <name evidence="5" type="ORF">XINFAN_03965</name>
</gene>
<dbReference type="Pfam" id="PF13545">
    <property type="entry name" value="HTH_Crp_2"/>
    <property type="match status" value="1"/>
</dbReference>
<dbReference type="PANTHER" id="PTHR24567">
    <property type="entry name" value="CRP FAMILY TRANSCRIPTIONAL REGULATORY PROTEIN"/>
    <property type="match status" value="1"/>
</dbReference>
<evidence type="ECO:0000259" key="4">
    <source>
        <dbReference type="PROSITE" id="PS51063"/>
    </source>
</evidence>
<feature type="domain" description="HTH crp-type" evidence="4">
    <location>
        <begin position="149"/>
        <end position="215"/>
    </location>
</feature>
<dbReference type="SUPFAM" id="SSF46785">
    <property type="entry name" value="Winged helix' DNA-binding domain"/>
    <property type="match status" value="1"/>
</dbReference>
<keyword evidence="6" id="KW-1185">Reference proteome</keyword>
<evidence type="ECO:0000313" key="5">
    <source>
        <dbReference type="EMBL" id="VDC33655.1"/>
    </source>
</evidence>
<dbReference type="AlphaFoldDB" id="A0A3P5XTN5"/>
<sequence>MAASALNRQANRLLSRLSDEDWQRLARHLIAHEPGPGDMLQKAGDEVSQTWFPCGTASAGFQVWTDSDCTAVDVGTIGSEGAIGGIVSNGRVPAYASAEVRSPGLFLSIRISQLERAKTESLALRHWFARYSDCLVAQLFQNSACNASHTIRQRVARWLLASAESYGGDHVPMTQEQLARILGVGRTFITRVVGELRASGLIATRRGLFILSDPDGLRAAACGCSGFIARHYEAVMGGIYPHSPGGPHGR</sequence>
<dbReference type="GO" id="GO:0003700">
    <property type="term" value="F:DNA-binding transcription factor activity"/>
    <property type="evidence" value="ECO:0007669"/>
    <property type="project" value="TreeGrafter"/>
</dbReference>
<evidence type="ECO:0000313" key="6">
    <source>
        <dbReference type="Proteomes" id="UP000277498"/>
    </source>
</evidence>
<dbReference type="GO" id="GO:0005829">
    <property type="term" value="C:cytosol"/>
    <property type="evidence" value="ECO:0007669"/>
    <property type="project" value="TreeGrafter"/>
</dbReference>
<accession>A0A3P5XTN5</accession>
<dbReference type="InterPro" id="IPR036390">
    <property type="entry name" value="WH_DNA-bd_sf"/>
</dbReference>
<dbReference type="PROSITE" id="PS51063">
    <property type="entry name" value="HTH_CRP_2"/>
    <property type="match status" value="1"/>
</dbReference>
<dbReference type="PANTHER" id="PTHR24567:SF74">
    <property type="entry name" value="HTH-TYPE TRANSCRIPTIONAL REGULATOR ARCR"/>
    <property type="match status" value="1"/>
</dbReference>
<keyword evidence="2" id="KW-0238">DNA-binding</keyword>
<organism evidence="5 6">
    <name type="scientific">Pseudogemmobacter humi</name>
    <dbReference type="NCBI Taxonomy" id="2483812"/>
    <lineage>
        <taxon>Bacteria</taxon>
        <taxon>Pseudomonadati</taxon>
        <taxon>Pseudomonadota</taxon>
        <taxon>Alphaproteobacteria</taxon>
        <taxon>Rhodobacterales</taxon>
        <taxon>Paracoccaceae</taxon>
        <taxon>Pseudogemmobacter</taxon>
    </lineage>
</organism>
<dbReference type="Gene3D" id="2.60.120.10">
    <property type="entry name" value="Jelly Rolls"/>
    <property type="match status" value="1"/>
</dbReference>
<evidence type="ECO:0000256" key="3">
    <source>
        <dbReference type="ARBA" id="ARBA00023163"/>
    </source>
</evidence>
<reference evidence="5 6" key="1">
    <citation type="submission" date="2018-11" db="EMBL/GenBank/DDBJ databases">
        <authorList>
            <person name="Criscuolo A."/>
        </authorList>
    </citation>
    <scope>NUCLEOTIDE SEQUENCE [LARGE SCALE GENOMIC DNA]</scope>
    <source>
        <strain evidence="5">ACIP111625</strain>
    </source>
</reference>
<protein>
    <recommendedName>
        <fullName evidence="4">HTH crp-type domain-containing protein</fullName>
    </recommendedName>
</protein>
<dbReference type="Proteomes" id="UP000277498">
    <property type="component" value="Unassembled WGS sequence"/>
</dbReference>
<dbReference type="RefSeq" id="WP_124088639.1">
    <property type="nucleotide sequence ID" value="NZ_UXAW01000120.1"/>
</dbReference>
<dbReference type="EMBL" id="UXAW01000120">
    <property type="protein sequence ID" value="VDC33655.1"/>
    <property type="molecule type" value="Genomic_DNA"/>
</dbReference>
<evidence type="ECO:0000256" key="1">
    <source>
        <dbReference type="ARBA" id="ARBA00023015"/>
    </source>
</evidence>
<dbReference type="InterPro" id="IPR050397">
    <property type="entry name" value="Env_Response_Regulators"/>
</dbReference>